<dbReference type="RefSeq" id="XP_016646205.1">
    <property type="nucleotide sequence ID" value="XM_016783439.1"/>
</dbReference>
<dbReference type="OrthoDB" id="2281372at2759"/>
<dbReference type="CDD" id="cd00118">
    <property type="entry name" value="LysM"/>
    <property type="match status" value="5"/>
</dbReference>
<feature type="region of interest" description="Disordered" evidence="4">
    <location>
        <begin position="87"/>
        <end position="128"/>
    </location>
</feature>
<evidence type="ECO:0000259" key="6">
    <source>
        <dbReference type="PROSITE" id="PS51782"/>
    </source>
</evidence>
<feature type="domain" description="LysM" evidence="6">
    <location>
        <begin position="358"/>
        <end position="404"/>
    </location>
</feature>
<keyword evidence="2" id="KW-0843">Virulence</keyword>
<evidence type="ECO:0000256" key="2">
    <source>
        <dbReference type="ARBA" id="ARBA00023026"/>
    </source>
</evidence>
<feature type="chain" id="PRO_5001775805" description="LysM domain-containing protein" evidence="5">
    <location>
        <begin position="23"/>
        <end position="407"/>
    </location>
</feature>
<feature type="domain" description="LysM" evidence="6">
    <location>
        <begin position="216"/>
        <end position="262"/>
    </location>
</feature>
<proteinExistence type="inferred from homology"/>
<comment type="caution">
    <text evidence="7">The sequence shown here is derived from an EMBL/GenBank/DDBJ whole genome shotgun (WGS) entry which is preliminary data.</text>
</comment>
<keyword evidence="8" id="KW-1185">Reference proteome</keyword>
<sequence length="407" mass="43277">MRFSSLHILAAGLLSGPGLVSAARHVRRGVVCYFEMPAASGDTCDSLASSWGISVDLFKNINPGVTCPNLEAGKSYCVIGEYTPDATSTSTSSQPQSTTSKTSTTTTKSSTTLSTTTSPSATPSIYPTMPGIAENCDRFYKIKSGDTCDAIAQSNSITLDQLRSWNTEINASCSNLWLDYYICTHVPGAVQPSTTSTAPTPSNSPTMPGIAENCDSFYKIKSGDTCDAIASSNGITVAQLRSWNTEINAGCSNLWLDYYICTHVPGAAQPSTTSSAPTPSNSPVLPGAVSNCNKWYKIVSGDTCEKIAAKNTITVDQFRSWNTQINTSCNNLWLDYYACVGVPGAATPMPDIVSNCSRFYLVVSGDSCDVIAQKNGITVANFKRWNPFINAACTNLWANALVCTNAP</sequence>
<comment type="similarity">
    <text evidence="3">Belongs to the secreted LysM effector family.</text>
</comment>
<keyword evidence="5" id="KW-0732">Signal</keyword>
<feature type="domain" description="LysM" evidence="6">
    <location>
        <begin position="34"/>
        <end position="78"/>
    </location>
</feature>
<feature type="compositionally biased region" description="Low complexity" evidence="4">
    <location>
        <begin position="87"/>
        <end position="124"/>
    </location>
</feature>
<reference evidence="7 8" key="1">
    <citation type="journal article" date="2014" name="Genome Announc.">
        <title>Draft genome sequence of the pathogenic fungus Scedosporium apiospermum.</title>
        <authorList>
            <person name="Vandeputte P."/>
            <person name="Ghamrawi S."/>
            <person name="Rechenmann M."/>
            <person name="Iltis A."/>
            <person name="Giraud S."/>
            <person name="Fleury M."/>
            <person name="Thornton C."/>
            <person name="Delhaes L."/>
            <person name="Meyer W."/>
            <person name="Papon N."/>
            <person name="Bouchara J.P."/>
        </authorList>
    </citation>
    <scope>NUCLEOTIDE SEQUENCE [LARGE SCALE GENOMIC DNA]</scope>
    <source>
        <strain evidence="7 8">IHEM 14462</strain>
    </source>
</reference>
<feature type="signal peptide" evidence="5">
    <location>
        <begin position="1"/>
        <end position="22"/>
    </location>
</feature>
<name>A0A084GGE4_PSEDA</name>
<dbReference type="SUPFAM" id="SSF54106">
    <property type="entry name" value="LysM domain"/>
    <property type="match status" value="5"/>
</dbReference>
<dbReference type="SMART" id="SM00257">
    <property type="entry name" value="LysM"/>
    <property type="match status" value="5"/>
</dbReference>
<evidence type="ECO:0000313" key="7">
    <source>
        <dbReference type="EMBL" id="KEZ46406.1"/>
    </source>
</evidence>
<dbReference type="InterPro" id="IPR052210">
    <property type="entry name" value="LysM1-like"/>
</dbReference>
<evidence type="ECO:0000256" key="1">
    <source>
        <dbReference type="ARBA" id="ARBA00022669"/>
    </source>
</evidence>
<feature type="domain" description="LysM" evidence="6">
    <location>
        <begin position="138"/>
        <end position="184"/>
    </location>
</feature>
<feature type="domain" description="LysM" evidence="6">
    <location>
        <begin position="294"/>
        <end position="340"/>
    </location>
</feature>
<dbReference type="GeneID" id="27718877"/>
<accession>A0A084GGE4</accession>
<dbReference type="KEGG" id="sapo:SAPIO_CDS0725"/>
<dbReference type="Proteomes" id="UP000028545">
    <property type="component" value="Unassembled WGS sequence"/>
</dbReference>
<dbReference type="PANTHER" id="PTHR34997:SF18">
    <property type="entry name" value="LYSM DOMAIN-CONTAINING PROTEIN"/>
    <property type="match status" value="1"/>
</dbReference>
<dbReference type="InterPro" id="IPR018392">
    <property type="entry name" value="LysM"/>
</dbReference>
<dbReference type="EMBL" id="JOWA01000033">
    <property type="protein sequence ID" value="KEZ46406.1"/>
    <property type="molecule type" value="Genomic_DNA"/>
</dbReference>
<protein>
    <recommendedName>
        <fullName evidence="6">LysM domain-containing protein</fullName>
    </recommendedName>
</protein>
<dbReference type="PROSITE" id="PS51782">
    <property type="entry name" value="LYSM"/>
    <property type="match status" value="5"/>
</dbReference>
<keyword evidence="1" id="KW-0147">Chitin-binding</keyword>
<dbReference type="HOGENOM" id="CLU_010591_8_0_1"/>
<dbReference type="Pfam" id="PF01476">
    <property type="entry name" value="LysM"/>
    <property type="match status" value="5"/>
</dbReference>
<dbReference type="GO" id="GO:0008061">
    <property type="term" value="F:chitin binding"/>
    <property type="evidence" value="ECO:0007669"/>
    <property type="project" value="UniProtKB-KW"/>
</dbReference>
<dbReference type="OMA" id="YYICTHV"/>
<evidence type="ECO:0000256" key="5">
    <source>
        <dbReference type="SAM" id="SignalP"/>
    </source>
</evidence>
<dbReference type="PANTHER" id="PTHR34997">
    <property type="entry name" value="AM15"/>
    <property type="match status" value="1"/>
</dbReference>
<evidence type="ECO:0000256" key="4">
    <source>
        <dbReference type="SAM" id="MobiDB-lite"/>
    </source>
</evidence>
<dbReference type="InterPro" id="IPR036779">
    <property type="entry name" value="LysM_dom_sf"/>
</dbReference>
<dbReference type="Gene3D" id="3.10.350.10">
    <property type="entry name" value="LysM domain"/>
    <property type="match status" value="5"/>
</dbReference>
<dbReference type="VEuPathDB" id="FungiDB:SAPIO_CDS0725"/>
<evidence type="ECO:0000256" key="3">
    <source>
        <dbReference type="ARBA" id="ARBA00044955"/>
    </source>
</evidence>
<dbReference type="AlphaFoldDB" id="A0A084GGE4"/>
<gene>
    <name evidence="7" type="ORF">SAPIO_CDS0725</name>
</gene>
<organism evidence="7 8">
    <name type="scientific">Pseudallescheria apiosperma</name>
    <name type="common">Scedosporium apiospermum</name>
    <dbReference type="NCBI Taxonomy" id="563466"/>
    <lineage>
        <taxon>Eukaryota</taxon>
        <taxon>Fungi</taxon>
        <taxon>Dikarya</taxon>
        <taxon>Ascomycota</taxon>
        <taxon>Pezizomycotina</taxon>
        <taxon>Sordariomycetes</taxon>
        <taxon>Hypocreomycetidae</taxon>
        <taxon>Microascales</taxon>
        <taxon>Microascaceae</taxon>
        <taxon>Scedosporium</taxon>
    </lineage>
</organism>
<evidence type="ECO:0000313" key="8">
    <source>
        <dbReference type="Proteomes" id="UP000028545"/>
    </source>
</evidence>